<sequence length="87" mass="10365">MFECDKCGLCCRHIKGIKELENFMLDDESCINLDKTSNLCKIYDKRPDICRVDEMFKKVFYKFMSKEEYLNLNALSCEKLKEIYNKG</sequence>
<dbReference type="RefSeq" id="WP_018713621.1">
    <property type="nucleotide sequence ID" value="NZ_CP053832.1"/>
</dbReference>
<dbReference type="GeneID" id="77176526"/>
<evidence type="ECO:0000313" key="1">
    <source>
        <dbReference type="EMBL" id="QKF85051.1"/>
    </source>
</evidence>
<gene>
    <name evidence="1" type="ORF">CURT_1616</name>
</gene>
<evidence type="ECO:0000313" key="2">
    <source>
        <dbReference type="Proteomes" id="UP000509722"/>
    </source>
</evidence>
<name>A0AAE7EBC0_9BACT</name>
<dbReference type="Proteomes" id="UP000509722">
    <property type="component" value="Chromosome"/>
</dbReference>
<dbReference type="EMBL" id="CP053832">
    <property type="protein sequence ID" value="QKF85051.1"/>
    <property type="molecule type" value="Genomic_DNA"/>
</dbReference>
<organism evidence="1 2">
    <name type="scientific">Campylobacter ureolyticus</name>
    <dbReference type="NCBI Taxonomy" id="827"/>
    <lineage>
        <taxon>Bacteria</taxon>
        <taxon>Pseudomonadati</taxon>
        <taxon>Campylobacterota</taxon>
        <taxon>Epsilonproteobacteria</taxon>
        <taxon>Campylobacterales</taxon>
        <taxon>Campylobacteraceae</taxon>
        <taxon>Campylobacter</taxon>
    </lineage>
</organism>
<proteinExistence type="predicted"/>
<dbReference type="InterPro" id="IPR005358">
    <property type="entry name" value="Puta_zinc/iron-chelating_dom"/>
</dbReference>
<reference evidence="1 2" key="1">
    <citation type="submission" date="2020-05" db="EMBL/GenBank/DDBJ databases">
        <title>Complete genome sequencing of Campylobacter and Arcobacter type strains.</title>
        <authorList>
            <person name="Miller W.G."/>
            <person name="Yee E."/>
        </authorList>
    </citation>
    <scope>NUCLEOTIDE SEQUENCE [LARGE SCALE GENOMIC DNA]</scope>
    <source>
        <strain evidence="1 2">LMG 6451</strain>
    </source>
</reference>
<protein>
    <submittedName>
        <fullName evidence="1">YkgJ family cysteine cluster protein</fullName>
    </submittedName>
</protein>
<dbReference type="Pfam" id="PF03692">
    <property type="entry name" value="CxxCxxCC"/>
    <property type="match status" value="1"/>
</dbReference>
<accession>A0AAE7EBC0</accession>
<dbReference type="AlphaFoldDB" id="A0AAE7EBC0"/>